<keyword evidence="3" id="KW-1185">Reference proteome</keyword>
<gene>
    <name evidence="2" type="ORF">VPNG_08981</name>
</gene>
<dbReference type="AlphaFoldDB" id="A0A423VW45"/>
<protein>
    <submittedName>
        <fullName evidence="2">Uncharacterized protein</fullName>
    </submittedName>
</protein>
<dbReference type="Proteomes" id="UP000285146">
    <property type="component" value="Unassembled WGS sequence"/>
</dbReference>
<feature type="compositionally biased region" description="Polar residues" evidence="1">
    <location>
        <begin position="98"/>
        <end position="133"/>
    </location>
</feature>
<evidence type="ECO:0000313" key="3">
    <source>
        <dbReference type="Proteomes" id="UP000285146"/>
    </source>
</evidence>
<feature type="region of interest" description="Disordered" evidence="1">
    <location>
        <begin position="79"/>
        <end position="149"/>
    </location>
</feature>
<sequence length="149" mass="16360">MPSMHICAFVKSRFNRAQGRAQSFVHRRLHQKAKRRSIQISEPFGFKHVATKLPGVTDDELNVLREKAIASRFVTIEAQLESGQKPPRPQKTRANYRGLTSSPLTASRPSITRSFATEDSVSQLSPASTYTTASSGGEGDSEGEAKKSV</sequence>
<proteinExistence type="predicted"/>
<dbReference type="OrthoDB" id="5226159at2759"/>
<accession>A0A423VW45</accession>
<evidence type="ECO:0000313" key="2">
    <source>
        <dbReference type="EMBL" id="ROV95244.1"/>
    </source>
</evidence>
<evidence type="ECO:0000256" key="1">
    <source>
        <dbReference type="SAM" id="MobiDB-lite"/>
    </source>
</evidence>
<name>A0A423VW45_9PEZI</name>
<comment type="caution">
    <text evidence="2">The sequence shown here is derived from an EMBL/GenBank/DDBJ whole genome shotgun (WGS) entry which is preliminary data.</text>
</comment>
<dbReference type="EMBL" id="LKEB01000072">
    <property type="protein sequence ID" value="ROV95244.1"/>
    <property type="molecule type" value="Genomic_DNA"/>
</dbReference>
<dbReference type="InParanoid" id="A0A423VW45"/>
<organism evidence="2 3">
    <name type="scientific">Cytospora leucostoma</name>
    <dbReference type="NCBI Taxonomy" id="1230097"/>
    <lineage>
        <taxon>Eukaryota</taxon>
        <taxon>Fungi</taxon>
        <taxon>Dikarya</taxon>
        <taxon>Ascomycota</taxon>
        <taxon>Pezizomycotina</taxon>
        <taxon>Sordariomycetes</taxon>
        <taxon>Sordariomycetidae</taxon>
        <taxon>Diaporthales</taxon>
        <taxon>Cytosporaceae</taxon>
        <taxon>Cytospora</taxon>
    </lineage>
</organism>
<reference evidence="2 3" key="1">
    <citation type="submission" date="2015-09" db="EMBL/GenBank/DDBJ databases">
        <title>Host preference determinants of Valsa canker pathogens revealed by comparative genomics.</title>
        <authorList>
            <person name="Yin Z."/>
            <person name="Huang L."/>
        </authorList>
    </citation>
    <scope>NUCLEOTIDE SEQUENCE [LARGE SCALE GENOMIC DNA]</scope>
    <source>
        <strain evidence="2 3">SXYLt</strain>
    </source>
</reference>